<keyword evidence="1 3" id="KW-0853">WD repeat</keyword>
<dbReference type="PANTHER" id="PTHR19879">
    <property type="entry name" value="TRANSCRIPTION INITIATION FACTOR TFIID"/>
    <property type="match status" value="1"/>
</dbReference>
<feature type="repeat" description="WD" evidence="3">
    <location>
        <begin position="668"/>
        <end position="709"/>
    </location>
</feature>
<dbReference type="InterPro" id="IPR001680">
    <property type="entry name" value="WD40_rpt"/>
</dbReference>
<feature type="region of interest" description="Disordered" evidence="4">
    <location>
        <begin position="291"/>
        <end position="318"/>
    </location>
</feature>
<feature type="repeat" description="WD" evidence="3">
    <location>
        <begin position="889"/>
        <end position="912"/>
    </location>
</feature>
<evidence type="ECO:0000256" key="3">
    <source>
        <dbReference type="PROSITE-ProRule" id="PRU00221"/>
    </source>
</evidence>
<dbReference type="PRINTS" id="PR00320">
    <property type="entry name" value="GPROTEINBRPT"/>
</dbReference>
<proteinExistence type="predicted"/>
<dbReference type="SMART" id="SM00355">
    <property type="entry name" value="ZnF_C2H2"/>
    <property type="match status" value="3"/>
</dbReference>
<feature type="compositionally biased region" description="Acidic residues" evidence="4">
    <location>
        <begin position="131"/>
        <end position="142"/>
    </location>
</feature>
<dbReference type="SMART" id="SM00320">
    <property type="entry name" value="WD40"/>
    <property type="match status" value="7"/>
</dbReference>
<dbReference type="CDD" id="cd00200">
    <property type="entry name" value="WD40"/>
    <property type="match status" value="1"/>
</dbReference>
<feature type="domain" description="C2H2-type" evidence="5">
    <location>
        <begin position="464"/>
        <end position="485"/>
    </location>
</feature>
<dbReference type="InterPro" id="IPR036322">
    <property type="entry name" value="WD40_repeat_dom_sf"/>
</dbReference>
<dbReference type="InterPro" id="IPR013087">
    <property type="entry name" value="Znf_C2H2_type"/>
</dbReference>
<dbReference type="PROSITE" id="PS50294">
    <property type="entry name" value="WD_REPEATS_REGION"/>
    <property type="match status" value="6"/>
</dbReference>
<evidence type="ECO:0000256" key="2">
    <source>
        <dbReference type="ARBA" id="ARBA00022737"/>
    </source>
</evidence>
<dbReference type="AlphaFoldDB" id="A0AA40DST7"/>
<dbReference type="PROSITE" id="PS00028">
    <property type="entry name" value="ZINC_FINGER_C2H2_1"/>
    <property type="match status" value="1"/>
</dbReference>
<dbReference type="EMBL" id="JAUKUA010000005">
    <property type="protein sequence ID" value="KAK0710658.1"/>
    <property type="molecule type" value="Genomic_DNA"/>
</dbReference>
<dbReference type="PANTHER" id="PTHR19879:SF9">
    <property type="entry name" value="TRANSCRIPTION INITIATION FACTOR TFIID SUBUNIT 5"/>
    <property type="match status" value="1"/>
</dbReference>
<feature type="compositionally biased region" description="Low complexity" evidence="4">
    <location>
        <begin position="306"/>
        <end position="318"/>
    </location>
</feature>
<dbReference type="Pfam" id="PF00400">
    <property type="entry name" value="WD40"/>
    <property type="match status" value="7"/>
</dbReference>
<protein>
    <submittedName>
        <fullName evidence="6">WD40-repeat-containing domain protein</fullName>
    </submittedName>
</protein>
<feature type="repeat" description="WD" evidence="3">
    <location>
        <begin position="837"/>
        <end position="878"/>
    </location>
</feature>
<evidence type="ECO:0000256" key="1">
    <source>
        <dbReference type="ARBA" id="ARBA00022574"/>
    </source>
</evidence>
<feature type="region of interest" description="Disordered" evidence="4">
    <location>
        <begin position="122"/>
        <end position="156"/>
    </location>
</feature>
<feature type="repeat" description="WD" evidence="3">
    <location>
        <begin position="753"/>
        <end position="794"/>
    </location>
</feature>
<dbReference type="InterPro" id="IPR020472">
    <property type="entry name" value="WD40_PAC1"/>
</dbReference>
<keyword evidence="2" id="KW-0677">Repeat</keyword>
<dbReference type="InterPro" id="IPR019775">
    <property type="entry name" value="WD40_repeat_CS"/>
</dbReference>
<dbReference type="PROSITE" id="PS50082">
    <property type="entry name" value="WD_REPEATS_2"/>
    <property type="match status" value="7"/>
</dbReference>
<feature type="repeat" description="WD" evidence="3">
    <location>
        <begin position="626"/>
        <end position="667"/>
    </location>
</feature>
<comment type="caution">
    <text evidence="6">The sequence shown here is derived from an EMBL/GenBank/DDBJ whole genome shotgun (WGS) entry which is preliminary data.</text>
</comment>
<dbReference type="InterPro" id="IPR058925">
    <property type="entry name" value="zf-C2H2_AcuF"/>
</dbReference>
<accession>A0AA40DST7</accession>
<dbReference type="InterPro" id="IPR015943">
    <property type="entry name" value="WD40/YVTN_repeat-like_dom_sf"/>
</dbReference>
<dbReference type="Proteomes" id="UP001172102">
    <property type="component" value="Unassembled WGS sequence"/>
</dbReference>
<feature type="repeat" description="WD" evidence="3">
    <location>
        <begin position="795"/>
        <end position="836"/>
    </location>
</feature>
<gene>
    <name evidence="6" type="ORF">B0H67DRAFT_583148</name>
</gene>
<reference evidence="6" key="1">
    <citation type="submission" date="2023-06" db="EMBL/GenBank/DDBJ databases">
        <title>Genome-scale phylogeny and comparative genomics of the fungal order Sordariales.</title>
        <authorList>
            <consortium name="Lawrence Berkeley National Laboratory"/>
            <person name="Hensen N."/>
            <person name="Bonometti L."/>
            <person name="Westerberg I."/>
            <person name="Brannstrom I.O."/>
            <person name="Guillou S."/>
            <person name="Cros-Aarteil S."/>
            <person name="Calhoun S."/>
            <person name="Haridas S."/>
            <person name="Kuo A."/>
            <person name="Mondo S."/>
            <person name="Pangilinan J."/>
            <person name="Riley R."/>
            <person name="Labutti K."/>
            <person name="Andreopoulos B."/>
            <person name="Lipzen A."/>
            <person name="Chen C."/>
            <person name="Yanf M."/>
            <person name="Daum C."/>
            <person name="Ng V."/>
            <person name="Clum A."/>
            <person name="Steindorff A."/>
            <person name="Ohm R."/>
            <person name="Martin F."/>
            <person name="Silar P."/>
            <person name="Natvig D."/>
            <person name="Lalanne C."/>
            <person name="Gautier V."/>
            <person name="Ament-Velasquez S.L."/>
            <person name="Kruys A."/>
            <person name="Hutchinson M.I."/>
            <person name="Powell A.J."/>
            <person name="Barry K."/>
            <person name="Miller A.N."/>
            <person name="Grigoriev I.V."/>
            <person name="Debuchy R."/>
            <person name="Gladieux P."/>
            <person name="Thoren M.H."/>
            <person name="Johannesson H."/>
        </authorList>
    </citation>
    <scope>NUCLEOTIDE SEQUENCE</scope>
    <source>
        <strain evidence="6">SMH4607-1</strain>
    </source>
</reference>
<evidence type="ECO:0000256" key="4">
    <source>
        <dbReference type="SAM" id="MobiDB-lite"/>
    </source>
</evidence>
<dbReference type="Gene3D" id="2.130.10.10">
    <property type="entry name" value="YVTN repeat-like/Quinoprotein amine dehydrogenase"/>
    <property type="match status" value="3"/>
</dbReference>
<evidence type="ECO:0000313" key="7">
    <source>
        <dbReference type="Proteomes" id="UP001172102"/>
    </source>
</evidence>
<dbReference type="Pfam" id="PF26082">
    <property type="entry name" value="zf-C2H2_AcuF"/>
    <property type="match status" value="1"/>
</dbReference>
<dbReference type="PROSITE" id="PS00678">
    <property type="entry name" value="WD_REPEATS_1"/>
    <property type="match status" value="3"/>
</dbReference>
<evidence type="ECO:0000313" key="6">
    <source>
        <dbReference type="EMBL" id="KAK0710658.1"/>
    </source>
</evidence>
<keyword evidence="7" id="KW-1185">Reference proteome</keyword>
<organism evidence="6 7">
    <name type="scientific">Lasiosphaeris hirsuta</name>
    <dbReference type="NCBI Taxonomy" id="260670"/>
    <lineage>
        <taxon>Eukaryota</taxon>
        <taxon>Fungi</taxon>
        <taxon>Dikarya</taxon>
        <taxon>Ascomycota</taxon>
        <taxon>Pezizomycotina</taxon>
        <taxon>Sordariomycetes</taxon>
        <taxon>Sordariomycetidae</taxon>
        <taxon>Sordariales</taxon>
        <taxon>Lasiosphaeriaceae</taxon>
        <taxon>Lasiosphaeris</taxon>
    </lineage>
</organism>
<feature type="repeat" description="WD" evidence="3">
    <location>
        <begin position="711"/>
        <end position="752"/>
    </location>
</feature>
<name>A0AA40DST7_9PEZI</name>
<sequence>METQNEADSGLVSSEVKEPPTQSLFQLFQECLDSYSQLCLALGEESCEVVKLQYVNLEKARGEFGRLRLWGSQSKATLPAQARGSLDDTLRHNPTLRDRVADMFQLLMYQLTLALRIIRDGGEGPEGSGAESDDSATSDSEDSSTVSDDRDDSFNVSKTGRQTATIAVVMSYIYDQVRLLYHLGMLLRRPALTGRYIKSSAKDGKLSAFAQYDYSHVVEKFRHWQRTADSDFKGGTSNQELEEEQAVGESDLHARMDVESAQESYSLMQRLAKANTRRREQLTYWAAHHSRPGVSTGKTANRESPLAKPQANPAAAQQEVAATGDNAPMAASIGKLEVKSVLSTPTAHSLSTAAVSGIDGAQTQGARPRTLYEETVVAAGQRSTRVPDVPISNPDDALFECPFCHMSLESVLMKDRQSWKQHVFRDLRPYLCTDDRCPNPDKMYATRHEWIYHEMQMHRRQWTCRDCYDVFDTQDMMADHLQDKHPASWTRHQLPVLIDMCETPLDDDRIVACPICPNELYLHRLLIHVADHMEEISLFVLPAVSDGDEDAGSHAIRGSRTGDKPEARLALSDHSLGFSSPGTAERPPGYEKSFEQLTELEEQDSYIKAISWNPDTHEQSRKPQTFAGHAGAVYSVAFSPDGKLLASGSQDQTVGIYHSTTGISLQTLRGHSAPVYSVAFSPTGNSLASGSHDNTIRLWDLTASSAPSTTLNGHGGGVSSIAFSPDGTLLASGSDDKTIRLWDATTGSALLTLEGHTGLVRSVEFSPSGKLLASASSDDTIQLWDPATGEPLETLSGHSDAVFSATFSPDCKLLASGSRDHSIMLWDPTAGRQLKILNGHSHVVRSVAFSPDGRLLASAAWDKTIRIWDPETGSLLRTIEEPRPGDPNTVAFSPDGDYLAAGFDNCEVRVWDAWGLV</sequence>
<evidence type="ECO:0000259" key="5">
    <source>
        <dbReference type="PROSITE" id="PS00028"/>
    </source>
</evidence>
<dbReference type="SUPFAM" id="SSF50978">
    <property type="entry name" value="WD40 repeat-like"/>
    <property type="match status" value="1"/>
</dbReference>